<dbReference type="InterPro" id="IPR036157">
    <property type="entry name" value="dUTPase-like_sf"/>
</dbReference>
<dbReference type="EnsemblPlants" id="AET7Gv20399200.2">
    <property type="protein sequence ID" value="AET7Gv20399200.2"/>
    <property type="gene ID" value="AET7Gv20399200"/>
</dbReference>
<sequence length="74" mass="8202">MDYCGLVGFVLFNHSEADFIMKPGDRAAQMIVQVIATPEVAEVEDLDVTVRREGVFGSITFEPRALVDTSREVI</sequence>
<reference evidence="6" key="4">
    <citation type="submission" date="2019-03" db="UniProtKB">
        <authorList>
            <consortium name="EnsemblPlants"/>
        </authorList>
    </citation>
    <scope>IDENTIFICATION</scope>
</reference>
<protein>
    <recommendedName>
        <fullName evidence="3">dUTP diphosphatase</fullName>
        <ecNumber evidence="3">3.6.1.23</ecNumber>
    </recommendedName>
</protein>
<evidence type="ECO:0000256" key="1">
    <source>
        <dbReference type="ARBA" id="ARBA00005142"/>
    </source>
</evidence>
<dbReference type="GO" id="GO:0004170">
    <property type="term" value="F:dUTP diphosphatase activity"/>
    <property type="evidence" value="ECO:0007669"/>
    <property type="project" value="UniProtKB-EC"/>
</dbReference>
<evidence type="ECO:0000313" key="6">
    <source>
        <dbReference type="EnsemblPlants" id="AET7Gv20399200.3"/>
    </source>
</evidence>
<evidence type="ECO:0000313" key="7">
    <source>
        <dbReference type="Proteomes" id="UP000015105"/>
    </source>
</evidence>
<evidence type="ECO:0000256" key="4">
    <source>
        <dbReference type="ARBA" id="ARBA00023080"/>
    </source>
</evidence>
<proteinExistence type="inferred from homology"/>
<evidence type="ECO:0000256" key="2">
    <source>
        <dbReference type="ARBA" id="ARBA00006581"/>
    </source>
</evidence>
<dbReference type="GO" id="GO:0006226">
    <property type="term" value="P:dUMP biosynthetic process"/>
    <property type="evidence" value="ECO:0007669"/>
    <property type="project" value="InterPro"/>
</dbReference>
<dbReference type="EnsemblPlants" id="AET7Gv20399200.3">
    <property type="protein sequence ID" value="AET7Gv20399200.3"/>
    <property type="gene ID" value="AET7Gv20399200"/>
</dbReference>
<evidence type="ECO:0000259" key="5">
    <source>
        <dbReference type="Pfam" id="PF00692"/>
    </source>
</evidence>
<dbReference type="STRING" id="200361.A0A453R0R3"/>
<dbReference type="SUPFAM" id="SSF51283">
    <property type="entry name" value="dUTPase-like"/>
    <property type="match status" value="1"/>
</dbReference>
<dbReference type="AlphaFoldDB" id="A0A453R0R3"/>
<dbReference type="Proteomes" id="UP000015105">
    <property type="component" value="Chromosome 7D"/>
</dbReference>
<dbReference type="Gramene" id="AET7Gv20399200.3">
    <property type="protein sequence ID" value="AET7Gv20399200.3"/>
    <property type="gene ID" value="AET7Gv20399200"/>
</dbReference>
<dbReference type="Gramene" id="AET7Gv20399200.1">
    <property type="protein sequence ID" value="AET7Gv20399200.1"/>
    <property type="gene ID" value="AET7Gv20399200"/>
</dbReference>
<reference evidence="7" key="2">
    <citation type="journal article" date="2017" name="Nat. Plants">
        <title>The Aegilops tauschii genome reveals multiple impacts of transposons.</title>
        <authorList>
            <person name="Zhao G."/>
            <person name="Zou C."/>
            <person name="Li K."/>
            <person name="Wang K."/>
            <person name="Li T."/>
            <person name="Gao L."/>
            <person name="Zhang X."/>
            <person name="Wang H."/>
            <person name="Yang Z."/>
            <person name="Liu X."/>
            <person name="Jiang W."/>
            <person name="Mao L."/>
            <person name="Kong X."/>
            <person name="Jiao Y."/>
            <person name="Jia J."/>
        </authorList>
    </citation>
    <scope>NUCLEOTIDE SEQUENCE [LARGE SCALE GENOMIC DNA]</scope>
    <source>
        <strain evidence="7">cv. AL8/78</strain>
    </source>
</reference>
<dbReference type="PANTHER" id="PTHR11241">
    <property type="entry name" value="DEOXYURIDINE 5'-TRIPHOSPHATE NUCLEOTIDOHYDROLASE"/>
    <property type="match status" value="1"/>
</dbReference>
<dbReference type="InterPro" id="IPR029054">
    <property type="entry name" value="dUTPase-like"/>
</dbReference>
<dbReference type="PANTHER" id="PTHR11241:SF0">
    <property type="entry name" value="DEOXYURIDINE 5'-TRIPHOSPHATE NUCLEOTIDOHYDROLASE"/>
    <property type="match status" value="1"/>
</dbReference>
<reference evidence="7" key="1">
    <citation type="journal article" date="2014" name="Science">
        <title>Ancient hybridizations among the ancestral genomes of bread wheat.</title>
        <authorList>
            <consortium name="International Wheat Genome Sequencing Consortium,"/>
            <person name="Marcussen T."/>
            <person name="Sandve S.R."/>
            <person name="Heier L."/>
            <person name="Spannagl M."/>
            <person name="Pfeifer M."/>
            <person name="Jakobsen K.S."/>
            <person name="Wulff B.B."/>
            <person name="Steuernagel B."/>
            <person name="Mayer K.F."/>
            <person name="Olsen O.A."/>
        </authorList>
    </citation>
    <scope>NUCLEOTIDE SEQUENCE [LARGE SCALE GENOMIC DNA]</scope>
    <source>
        <strain evidence="7">cv. AL8/78</strain>
    </source>
</reference>
<dbReference type="Pfam" id="PF00692">
    <property type="entry name" value="dUTPase"/>
    <property type="match status" value="1"/>
</dbReference>
<dbReference type="Gene3D" id="2.70.40.10">
    <property type="match status" value="1"/>
</dbReference>
<dbReference type="Gramene" id="AET7Gv20399200.2">
    <property type="protein sequence ID" value="AET7Gv20399200.2"/>
    <property type="gene ID" value="AET7Gv20399200"/>
</dbReference>
<feature type="domain" description="dUTPase-like" evidence="5">
    <location>
        <begin position="2"/>
        <end position="58"/>
    </location>
</feature>
<comment type="pathway">
    <text evidence="1">Pyrimidine metabolism; dUMP biosynthesis; dUMP from dCTP (dUTP route): step 2/2.</text>
</comment>
<dbReference type="EnsemblPlants" id="AET7Gv20399200.1">
    <property type="protein sequence ID" value="AET7Gv20399200.1"/>
    <property type="gene ID" value="AET7Gv20399200"/>
</dbReference>
<name>A0A453R0R3_AEGTS</name>
<evidence type="ECO:0000256" key="3">
    <source>
        <dbReference type="ARBA" id="ARBA00012379"/>
    </source>
</evidence>
<comment type="similarity">
    <text evidence="2">Belongs to the dUTPase family.</text>
</comment>
<reference evidence="6" key="3">
    <citation type="journal article" date="2017" name="Nature">
        <title>Genome sequence of the progenitor of the wheat D genome Aegilops tauschii.</title>
        <authorList>
            <person name="Luo M.C."/>
            <person name="Gu Y.Q."/>
            <person name="Puiu D."/>
            <person name="Wang H."/>
            <person name="Twardziok S.O."/>
            <person name="Deal K.R."/>
            <person name="Huo N."/>
            <person name="Zhu T."/>
            <person name="Wang L."/>
            <person name="Wang Y."/>
            <person name="McGuire P.E."/>
            <person name="Liu S."/>
            <person name="Long H."/>
            <person name="Ramasamy R.K."/>
            <person name="Rodriguez J.C."/>
            <person name="Van S.L."/>
            <person name="Yuan L."/>
            <person name="Wang Z."/>
            <person name="Xia Z."/>
            <person name="Xiao L."/>
            <person name="Anderson O.D."/>
            <person name="Ouyang S."/>
            <person name="Liang Y."/>
            <person name="Zimin A.V."/>
            <person name="Pertea G."/>
            <person name="Qi P."/>
            <person name="Bennetzen J.L."/>
            <person name="Dai X."/>
            <person name="Dawson M.W."/>
            <person name="Muller H.G."/>
            <person name="Kugler K."/>
            <person name="Rivarola-Duarte L."/>
            <person name="Spannagl M."/>
            <person name="Mayer K.F.X."/>
            <person name="Lu F.H."/>
            <person name="Bevan M.W."/>
            <person name="Leroy P."/>
            <person name="Li P."/>
            <person name="You F.M."/>
            <person name="Sun Q."/>
            <person name="Liu Z."/>
            <person name="Lyons E."/>
            <person name="Wicker T."/>
            <person name="Salzberg S.L."/>
            <person name="Devos K.M."/>
            <person name="Dvorak J."/>
        </authorList>
    </citation>
    <scope>NUCLEOTIDE SEQUENCE [LARGE SCALE GENOMIC DNA]</scope>
    <source>
        <strain evidence="6">cv. AL8/78</strain>
    </source>
</reference>
<dbReference type="EC" id="3.6.1.23" evidence="3"/>
<keyword evidence="4" id="KW-0546">Nucleotide metabolism</keyword>
<dbReference type="GO" id="GO:0046081">
    <property type="term" value="P:dUTP catabolic process"/>
    <property type="evidence" value="ECO:0007669"/>
    <property type="project" value="InterPro"/>
</dbReference>
<organism evidence="6 7">
    <name type="scientific">Aegilops tauschii subsp. strangulata</name>
    <name type="common">Goatgrass</name>
    <dbReference type="NCBI Taxonomy" id="200361"/>
    <lineage>
        <taxon>Eukaryota</taxon>
        <taxon>Viridiplantae</taxon>
        <taxon>Streptophyta</taxon>
        <taxon>Embryophyta</taxon>
        <taxon>Tracheophyta</taxon>
        <taxon>Spermatophyta</taxon>
        <taxon>Magnoliopsida</taxon>
        <taxon>Liliopsida</taxon>
        <taxon>Poales</taxon>
        <taxon>Poaceae</taxon>
        <taxon>BOP clade</taxon>
        <taxon>Pooideae</taxon>
        <taxon>Triticodae</taxon>
        <taxon>Triticeae</taxon>
        <taxon>Triticinae</taxon>
        <taxon>Aegilops</taxon>
    </lineage>
</organism>
<dbReference type="InterPro" id="IPR008181">
    <property type="entry name" value="dUTPase"/>
</dbReference>
<accession>A0A453R0R3</accession>
<reference evidence="6" key="5">
    <citation type="journal article" date="2021" name="G3 (Bethesda)">
        <title>Aegilops tauschii genome assembly Aet v5.0 features greater sequence contiguity and improved annotation.</title>
        <authorList>
            <person name="Wang L."/>
            <person name="Zhu T."/>
            <person name="Rodriguez J.C."/>
            <person name="Deal K.R."/>
            <person name="Dubcovsky J."/>
            <person name="McGuire P.E."/>
            <person name="Lux T."/>
            <person name="Spannagl M."/>
            <person name="Mayer K.F.X."/>
            <person name="Baldrich P."/>
            <person name="Meyers B.C."/>
            <person name="Huo N."/>
            <person name="Gu Y.Q."/>
            <person name="Zhou H."/>
            <person name="Devos K.M."/>
            <person name="Bennetzen J.L."/>
            <person name="Unver T."/>
            <person name="Budak H."/>
            <person name="Gulick P.J."/>
            <person name="Galiba G."/>
            <person name="Kalapos B."/>
            <person name="Nelson D.R."/>
            <person name="Li P."/>
            <person name="You F.M."/>
            <person name="Luo M.C."/>
            <person name="Dvorak J."/>
        </authorList>
    </citation>
    <scope>NUCLEOTIDE SEQUENCE [LARGE SCALE GENOMIC DNA]</scope>
    <source>
        <strain evidence="6">cv. AL8/78</strain>
    </source>
</reference>
<keyword evidence="7" id="KW-1185">Reference proteome</keyword>
<dbReference type="GO" id="GO:0000287">
    <property type="term" value="F:magnesium ion binding"/>
    <property type="evidence" value="ECO:0007669"/>
    <property type="project" value="InterPro"/>
</dbReference>